<reference evidence="7 9" key="1">
    <citation type="journal article" date="2016" name="PLoS ONE">
        <title>Sequence Assembly of Yarrowia lipolytica Strain W29/CLIB89 Shows Transposable Element Diversity.</title>
        <authorList>
            <person name="Magnan C."/>
            <person name="Yu J."/>
            <person name="Chang I."/>
            <person name="Jahn E."/>
            <person name="Kanomata Y."/>
            <person name="Wu J."/>
            <person name="Zeller M."/>
            <person name="Oakes M."/>
            <person name="Baldi P."/>
            <person name="Sandmeyer S."/>
        </authorList>
    </citation>
    <scope>NUCLEOTIDE SEQUENCE [LARGE SCALE GENOMIC DNA]</scope>
    <source>
        <strain evidence="7">CLIB89</strain>
        <strain evidence="9">CLIB89(W29)</strain>
    </source>
</reference>
<dbReference type="GO" id="GO:0004824">
    <property type="term" value="F:lysine-tRNA ligase activity"/>
    <property type="evidence" value="ECO:0007669"/>
    <property type="project" value="InterPro"/>
</dbReference>
<evidence type="ECO:0000256" key="5">
    <source>
        <dbReference type="ARBA" id="ARBA00030563"/>
    </source>
</evidence>
<keyword evidence="4 8" id="KW-0030">Aminoacyl-tRNA synthetase</keyword>
<sequence>MLRLPKRVARVQLRPQSLRYYSNEAADFANRKQRIADDINEHKKTWYPLLQQVQEEKDHVVRLKDFKEKFHHVTLENPHPSHVTVRGRVTKLRRASKGLVFMDLVQDGIKVQTVVKMHAMDPELSKQEFQEKIETFRPGDVVSVTGKPGRTPAGELSLIAVRPAELLTPCLHPLPSNQSGDVHKRLANRVVDFSTSPESREMIYARATVIAYVRRFFSDRGFLEVETPILSDVAGGASARPFTTESNHLTRTKKKSKSDCKEITTQIALRVAPELWLKRLVISGFDKVFEVGPSFRNESIDSTHNPEFTTCEFYWGYAELKDLTDTLEEFFIGLLTTVITKHPSYSERLTPWLEEFKKGIKHVDFLKTIADKSGHELPRDLTDVDGLVSMYKSLGLKLPSVLSPAKLWDELAAEYVEKSGRVLLITNQPELMSPLAKSWTRDGYALSKRFELFIGGMEYANGYEEENSPFAQMDKFVSQQQSRDEHADDEAHVQDSGYVTDMEWGLPPTAGCGIGIDRLVMFITGAKSIQQVIPFAGLKMAR</sequence>
<evidence type="ECO:0000259" key="6">
    <source>
        <dbReference type="PROSITE" id="PS50862"/>
    </source>
</evidence>
<protein>
    <recommendedName>
        <fullName evidence="5">Lysyl-tRNA synthetase</fullName>
    </recommendedName>
</protein>
<evidence type="ECO:0000256" key="1">
    <source>
        <dbReference type="ARBA" id="ARBA00022598"/>
    </source>
</evidence>
<dbReference type="GO" id="GO:0005524">
    <property type="term" value="F:ATP binding"/>
    <property type="evidence" value="ECO:0007669"/>
    <property type="project" value="UniProtKB-KW"/>
</dbReference>
<evidence type="ECO:0000256" key="3">
    <source>
        <dbReference type="ARBA" id="ARBA00022840"/>
    </source>
</evidence>
<dbReference type="Gene3D" id="3.30.930.10">
    <property type="entry name" value="Bira Bifunctional Protein, Domain 2"/>
    <property type="match status" value="1"/>
</dbReference>
<name>A0A1H6PZX3_YARLL</name>
<proteinExistence type="predicted"/>
<dbReference type="InterPro" id="IPR018149">
    <property type="entry name" value="Lys-tRNA-synth_II_C"/>
</dbReference>
<dbReference type="RefSeq" id="XP_503198.2">
    <property type="nucleotide sequence ID" value="XM_503198.2"/>
</dbReference>
<dbReference type="InterPro" id="IPR004364">
    <property type="entry name" value="Aa-tRNA-synt_II"/>
</dbReference>
<dbReference type="VEuPathDB" id="FungiDB:YALI0_D23639g"/>
<dbReference type="PANTHER" id="PTHR42918:SF5">
    <property type="entry name" value="LYSINE--TRNA LIGASE, MITOCHONDRIAL"/>
    <property type="match status" value="1"/>
</dbReference>
<dbReference type="EMBL" id="KZ859043">
    <property type="protein sequence ID" value="RDW24232.1"/>
    <property type="molecule type" value="Genomic_DNA"/>
</dbReference>
<evidence type="ECO:0000313" key="7">
    <source>
        <dbReference type="EMBL" id="AOW04534.1"/>
    </source>
</evidence>
<dbReference type="SUPFAM" id="SSF55681">
    <property type="entry name" value="Class II aaRS and biotin synthetases"/>
    <property type="match status" value="1"/>
</dbReference>
<feature type="domain" description="Aminoacyl-transfer RNA synthetases class-II family profile" evidence="6">
    <location>
        <begin position="209"/>
        <end position="534"/>
    </location>
</feature>
<dbReference type="Gene3D" id="2.40.50.140">
    <property type="entry name" value="Nucleic acid-binding proteins"/>
    <property type="match status" value="1"/>
</dbReference>
<dbReference type="Proteomes" id="UP000256601">
    <property type="component" value="Unassembled WGS sequence"/>
</dbReference>
<dbReference type="VEuPathDB" id="FungiDB:YALI1_D30570g"/>
<dbReference type="SUPFAM" id="SSF50249">
    <property type="entry name" value="Nucleic acid-binding proteins"/>
    <property type="match status" value="1"/>
</dbReference>
<dbReference type="InterPro" id="IPR044136">
    <property type="entry name" value="Lys-tRNA-ligase_II_N"/>
</dbReference>
<dbReference type="eggNOG" id="KOG1885">
    <property type="taxonomic scope" value="Eukaryota"/>
</dbReference>
<dbReference type="InterPro" id="IPR004365">
    <property type="entry name" value="NA-bd_OB_tRNA"/>
</dbReference>
<dbReference type="GO" id="GO:0005739">
    <property type="term" value="C:mitochondrion"/>
    <property type="evidence" value="ECO:0007669"/>
    <property type="project" value="TreeGrafter"/>
</dbReference>
<evidence type="ECO:0000313" key="8">
    <source>
        <dbReference type="EMBL" id="RDW24232.1"/>
    </source>
</evidence>
<reference evidence="8 10" key="2">
    <citation type="submission" date="2018-07" db="EMBL/GenBank/DDBJ databases">
        <title>Draft Genome Assemblies for Five Robust Yarrowia lipolytica Strains Exhibiting High Lipid Production and Pentose Sugar Utilization and Sugar Alcohol Secretion from Undetoxified Lignocellulosic Biomass Hydrolysates.</title>
        <authorList>
            <consortium name="DOE Joint Genome Institute"/>
            <person name="Walker C."/>
            <person name="Ryu S."/>
            <person name="Na H."/>
            <person name="Zane M."/>
            <person name="LaButti K."/>
            <person name="Lipzen A."/>
            <person name="Haridas S."/>
            <person name="Barry K."/>
            <person name="Grigoriev I.V."/>
            <person name="Quarterman J."/>
            <person name="Slininger P."/>
            <person name="Dien B."/>
            <person name="Trinh C.T."/>
        </authorList>
    </citation>
    <scope>NUCLEOTIDE SEQUENCE [LARGE SCALE GENOMIC DNA]</scope>
    <source>
        <strain evidence="8 10">YB392</strain>
    </source>
</reference>
<dbReference type="Pfam" id="PF00152">
    <property type="entry name" value="tRNA-synt_2"/>
    <property type="match status" value="1"/>
</dbReference>
<dbReference type="GO" id="GO:0070154">
    <property type="term" value="P:mitochondrial lysyl-tRNA aminoacylation"/>
    <property type="evidence" value="ECO:0007669"/>
    <property type="project" value="TreeGrafter"/>
</dbReference>
<dbReference type="PROSITE" id="PS50862">
    <property type="entry name" value="AA_TRNA_LIGASE_II"/>
    <property type="match status" value="1"/>
</dbReference>
<keyword evidence="1" id="KW-0436">Ligase</keyword>
<gene>
    <name evidence="8" type="ORF">B0I71DRAFT_134618</name>
    <name evidence="7" type="ORF">YALI1_D30570g</name>
</gene>
<keyword evidence="3" id="KW-0067">ATP-binding</keyword>
<dbReference type="Proteomes" id="UP000182444">
    <property type="component" value="Chromosome 1D"/>
</dbReference>
<dbReference type="InterPro" id="IPR045864">
    <property type="entry name" value="aa-tRNA-synth_II/BPL/LPL"/>
</dbReference>
<dbReference type="GO" id="GO:0000049">
    <property type="term" value="F:tRNA binding"/>
    <property type="evidence" value="ECO:0007669"/>
    <property type="project" value="TreeGrafter"/>
</dbReference>
<dbReference type="KEGG" id="yli:2910878"/>
<dbReference type="OrthoDB" id="21243at2759"/>
<dbReference type="AlphaFoldDB" id="A0A1H6PZX3"/>
<dbReference type="PRINTS" id="PR00982">
    <property type="entry name" value="TRNASYNTHLYS"/>
</dbReference>
<evidence type="ECO:0000256" key="4">
    <source>
        <dbReference type="ARBA" id="ARBA00023146"/>
    </source>
</evidence>
<keyword evidence="2" id="KW-0547">Nucleotide-binding</keyword>
<evidence type="ECO:0000313" key="10">
    <source>
        <dbReference type="Proteomes" id="UP000256601"/>
    </source>
</evidence>
<accession>A0A1H6PZX3</accession>
<dbReference type="GeneID" id="2910878"/>
<evidence type="ECO:0000256" key="2">
    <source>
        <dbReference type="ARBA" id="ARBA00022741"/>
    </source>
</evidence>
<dbReference type="Pfam" id="PF01336">
    <property type="entry name" value="tRNA_anti-codon"/>
    <property type="match status" value="1"/>
</dbReference>
<dbReference type="CDD" id="cd04322">
    <property type="entry name" value="LysRS_N"/>
    <property type="match status" value="1"/>
</dbReference>
<dbReference type="EMBL" id="CP017556">
    <property type="protein sequence ID" value="AOW04534.1"/>
    <property type="molecule type" value="Genomic_DNA"/>
</dbReference>
<dbReference type="InterPro" id="IPR006195">
    <property type="entry name" value="aa-tRNA-synth_II"/>
</dbReference>
<dbReference type="PANTHER" id="PTHR42918">
    <property type="entry name" value="LYSYL-TRNA SYNTHETASE"/>
    <property type="match status" value="1"/>
</dbReference>
<evidence type="ECO:0000313" key="9">
    <source>
        <dbReference type="Proteomes" id="UP000182444"/>
    </source>
</evidence>
<dbReference type="OMA" id="MQERHVD"/>
<organism evidence="7 9">
    <name type="scientific">Yarrowia lipolytica</name>
    <name type="common">Candida lipolytica</name>
    <dbReference type="NCBI Taxonomy" id="4952"/>
    <lineage>
        <taxon>Eukaryota</taxon>
        <taxon>Fungi</taxon>
        <taxon>Dikarya</taxon>
        <taxon>Ascomycota</taxon>
        <taxon>Saccharomycotina</taxon>
        <taxon>Dipodascomycetes</taxon>
        <taxon>Dipodascales</taxon>
        <taxon>Dipodascales incertae sedis</taxon>
        <taxon>Yarrowia</taxon>
    </lineage>
</organism>
<dbReference type="InterPro" id="IPR012340">
    <property type="entry name" value="NA-bd_OB-fold"/>
</dbReference>